<evidence type="ECO:0000256" key="5">
    <source>
        <dbReference type="ARBA" id="ARBA00023274"/>
    </source>
</evidence>
<dbReference type="GO" id="GO:0019843">
    <property type="term" value="F:rRNA binding"/>
    <property type="evidence" value="ECO:0007669"/>
    <property type="project" value="UniProtKB-KW"/>
</dbReference>
<keyword evidence="3" id="KW-0694">RNA-binding</keyword>
<dbReference type="InterPro" id="IPR005709">
    <property type="entry name" value="Ribosomal_uS4_bac-type"/>
</dbReference>
<keyword evidence="2" id="KW-0699">rRNA-binding</keyword>
<dbReference type="Pfam" id="PF00163">
    <property type="entry name" value="Ribosomal_S4"/>
    <property type="match status" value="1"/>
</dbReference>
<dbReference type="GO" id="GO:0042274">
    <property type="term" value="P:ribosomal small subunit biogenesis"/>
    <property type="evidence" value="ECO:0007669"/>
    <property type="project" value="TreeGrafter"/>
</dbReference>
<feature type="domain" description="RNA-binding S4" evidence="6">
    <location>
        <begin position="93"/>
        <end position="155"/>
    </location>
</feature>
<dbReference type="PROSITE" id="PS50889">
    <property type="entry name" value="S4"/>
    <property type="match status" value="1"/>
</dbReference>
<sequence length="203" mass="23585">MARYTGPRARLCRRLEFPVFESPKFGNIRKNYPPGQQGQGRRRKLSNYGIQLREKQRIKYLYGVLEKQFRNYFKKAVSKKGPTGHNLLIILESRLDNTVYRLGLAPTRSSARQLVNHGHFLVNNHKVNIPSYQLSSGDIIQVRDKSKKLELFQESMRSVQGDNPRPWLTLDKAKLSGIFDSVPERDEIEEPVEEQLVVELYSK</sequence>
<dbReference type="PROSITE" id="PS00632">
    <property type="entry name" value="RIBOSOMAL_S4"/>
    <property type="match status" value="1"/>
</dbReference>
<organism evidence="8">
    <name type="scientific">marine metagenome</name>
    <dbReference type="NCBI Taxonomy" id="408172"/>
    <lineage>
        <taxon>unclassified sequences</taxon>
        <taxon>metagenomes</taxon>
        <taxon>ecological metagenomes</taxon>
    </lineage>
</organism>
<dbReference type="SMART" id="SM00363">
    <property type="entry name" value="S4"/>
    <property type="match status" value="1"/>
</dbReference>
<protein>
    <submittedName>
        <fullName evidence="8">Uncharacterized protein</fullName>
    </submittedName>
</protein>
<dbReference type="PANTHER" id="PTHR11831">
    <property type="entry name" value="30S 40S RIBOSOMAL PROTEIN"/>
    <property type="match status" value="1"/>
</dbReference>
<evidence type="ECO:0000256" key="4">
    <source>
        <dbReference type="ARBA" id="ARBA00022980"/>
    </source>
</evidence>
<dbReference type="InterPro" id="IPR022801">
    <property type="entry name" value="Ribosomal_uS4"/>
</dbReference>
<dbReference type="Gene3D" id="1.10.1050.10">
    <property type="entry name" value="Ribosomal Protein S4 Delta 41, Chain A, domain 1"/>
    <property type="match status" value="1"/>
</dbReference>
<accession>A0A381RCH9</accession>
<dbReference type="InterPro" id="IPR036986">
    <property type="entry name" value="S4_RNA-bd_sf"/>
</dbReference>
<reference evidence="8" key="1">
    <citation type="submission" date="2018-05" db="EMBL/GenBank/DDBJ databases">
        <authorList>
            <person name="Lanie J.A."/>
            <person name="Ng W.-L."/>
            <person name="Kazmierczak K.M."/>
            <person name="Andrzejewski T.M."/>
            <person name="Davidsen T.M."/>
            <person name="Wayne K.J."/>
            <person name="Tettelin H."/>
            <person name="Glass J.I."/>
            <person name="Rusch D."/>
            <person name="Podicherti R."/>
            <person name="Tsui H.-C.T."/>
            <person name="Winkler M.E."/>
        </authorList>
    </citation>
    <scope>NUCLEOTIDE SEQUENCE</scope>
</reference>
<dbReference type="PANTHER" id="PTHR11831:SF4">
    <property type="entry name" value="SMALL RIBOSOMAL SUBUNIT PROTEIN US4M"/>
    <property type="match status" value="1"/>
</dbReference>
<dbReference type="NCBIfam" id="TIGR01017">
    <property type="entry name" value="rpsD_bact"/>
    <property type="match status" value="1"/>
</dbReference>
<name>A0A381RCH9_9ZZZZ</name>
<dbReference type="EMBL" id="UINC01001817">
    <property type="protein sequence ID" value="SUZ89485.1"/>
    <property type="molecule type" value="Genomic_DNA"/>
</dbReference>
<evidence type="ECO:0000313" key="8">
    <source>
        <dbReference type="EMBL" id="SUZ89485.1"/>
    </source>
</evidence>
<keyword evidence="4" id="KW-0689">Ribosomal protein</keyword>
<dbReference type="Gene3D" id="3.10.290.10">
    <property type="entry name" value="RNA-binding S4 domain"/>
    <property type="match status" value="1"/>
</dbReference>
<dbReference type="CDD" id="cd00165">
    <property type="entry name" value="S4"/>
    <property type="match status" value="1"/>
</dbReference>
<gene>
    <name evidence="8" type="ORF">METZ01_LOCUS42339</name>
</gene>
<evidence type="ECO:0000256" key="3">
    <source>
        <dbReference type="ARBA" id="ARBA00022884"/>
    </source>
</evidence>
<evidence type="ECO:0000256" key="2">
    <source>
        <dbReference type="ARBA" id="ARBA00022730"/>
    </source>
</evidence>
<keyword evidence="5" id="KW-0687">Ribonucleoprotein</keyword>
<dbReference type="AlphaFoldDB" id="A0A381RCH9"/>
<dbReference type="InterPro" id="IPR018079">
    <property type="entry name" value="Ribosomal_uS4_CS"/>
</dbReference>
<dbReference type="GO" id="GO:0003735">
    <property type="term" value="F:structural constituent of ribosome"/>
    <property type="evidence" value="ECO:0007669"/>
    <property type="project" value="InterPro"/>
</dbReference>
<evidence type="ECO:0000259" key="6">
    <source>
        <dbReference type="SMART" id="SM00363"/>
    </source>
</evidence>
<dbReference type="SUPFAM" id="SSF55174">
    <property type="entry name" value="Alpha-L RNA-binding motif"/>
    <property type="match status" value="1"/>
</dbReference>
<dbReference type="SMART" id="SM01390">
    <property type="entry name" value="Ribosomal_S4"/>
    <property type="match status" value="1"/>
</dbReference>
<dbReference type="Pfam" id="PF01479">
    <property type="entry name" value="S4"/>
    <property type="match status" value="1"/>
</dbReference>
<dbReference type="InterPro" id="IPR002942">
    <property type="entry name" value="S4_RNA-bd"/>
</dbReference>
<evidence type="ECO:0000256" key="1">
    <source>
        <dbReference type="ARBA" id="ARBA00007465"/>
    </source>
</evidence>
<dbReference type="InterPro" id="IPR001912">
    <property type="entry name" value="Ribosomal_uS4_N"/>
</dbReference>
<dbReference type="FunFam" id="3.10.290.10:FF:000001">
    <property type="entry name" value="30S ribosomal protein S4"/>
    <property type="match status" value="1"/>
</dbReference>
<feature type="domain" description="Small ribosomal subunit protein uS4 N-terminal" evidence="7">
    <location>
        <begin position="3"/>
        <end position="92"/>
    </location>
</feature>
<dbReference type="GO" id="GO:0015935">
    <property type="term" value="C:small ribosomal subunit"/>
    <property type="evidence" value="ECO:0007669"/>
    <property type="project" value="InterPro"/>
</dbReference>
<dbReference type="GO" id="GO:0006412">
    <property type="term" value="P:translation"/>
    <property type="evidence" value="ECO:0007669"/>
    <property type="project" value="InterPro"/>
</dbReference>
<dbReference type="NCBIfam" id="NF003717">
    <property type="entry name" value="PRK05327.1"/>
    <property type="match status" value="1"/>
</dbReference>
<proteinExistence type="inferred from homology"/>
<dbReference type="HAMAP" id="MF_01306_B">
    <property type="entry name" value="Ribosomal_uS4_B"/>
    <property type="match status" value="1"/>
</dbReference>
<comment type="similarity">
    <text evidence="1">Belongs to the universal ribosomal protein uS4 family.</text>
</comment>
<evidence type="ECO:0000259" key="7">
    <source>
        <dbReference type="SMART" id="SM01390"/>
    </source>
</evidence>